<dbReference type="Gene3D" id="3.90.1580.10">
    <property type="entry name" value="paralog of FGE (formylglycine-generating enzyme)"/>
    <property type="match status" value="1"/>
</dbReference>
<evidence type="ECO:0000313" key="3">
    <source>
        <dbReference type="Proteomes" id="UP000697710"/>
    </source>
</evidence>
<name>A0A956RNA5_UNCEI</name>
<feature type="non-terminal residue" evidence="2">
    <location>
        <position position="558"/>
    </location>
</feature>
<dbReference type="Proteomes" id="UP000697710">
    <property type="component" value="Unassembled WGS sequence"/>
</dbReference>
<dbReference type="EMBL" id="JAGQHR010000080">
    <property type="protein sequence ID" value="MCA9726883.1"/>
    <property type="molecule type" value="Genomic_DNA"/>
</dbReference>
<dbReference type="InterPro" id="IPR051043">
    <property type="entry name" value="Sulfatase_Mod_Factor_Kinase"/>
</dbReference>
<comment type="caution">
    <text evidence="2">The sequence shown here is derived from an EMBL/GenBank/DDBJ whole genome shotgun (WGS) entry which is preliminary data.</text>
</comment>
<dbReference type="Pfam" id="PF03781">
    <property type="entry name" value="FGE-sulfatase"/>
    <property type="match status" value="1"/>
</dbReference>
<feature type="domain" description="Sulfatase-modifying factor enzyme-like" evidence="1">
    <location>
        <begin position="279"/>
        <end position="549"/>
    </location>
</feature>
<dbReference type="GO" id="GO:0120147">
    <property type="term" value="F:formylglycine-generating oxidase activity"/>
    <property type="evidence" value="ECO:0007669"/>
    <property type="project" value="TreeGrafter"/>
</dbReference>
<dbReference type="SUPFAM" id="SSF56436">
    <property type="entry name" value="C-type lectin-like"/>
    <property type="match status" value="1"/>
</dbReference>
<reference evidence="2" key="2">
    <citation type="journal article" date="2021" name="Microbiome">
        <title>Successional dynamics and alternative stable states in a saline activated sludge microbial community over 9 years.</title>
        <authorList>
            <person name="Wang Y."/>
            <person name="Ye J."/>
            <person name="Ju F."/>
            <person name="Liu L."/>
            <person name="Boyd J.A."/>
            <person name="Deng Y."/>
            <person name="Parks D.H."/>
            <person name="Jiang X."/>
            <person name="Yin X."/>
            <person name="Woodcroft B.J."/>
            <person name="Tyson G.W."/>
            <person name="Hugenholtz P."/>
            <person name="Polz M.F."/>
            <person name="Zhang T."/>
        </authorList>
    </citation>
    <scope>NUCLEOTIDE SEQUENCE</scope>
    <source>
        <strain evidence="2">HKST-UBA01</strain>
    </source>
</reference>
<dbReference type="PANTHER" id="PTHR23150">
    <property type="entry name" value="SULFATASE MODIFYING FACTOR 1, 2"/>
    <property type="match status" value="1"/>
</dbReference>
<proteinExistence type="predicted"/>
<sequence length="558" mass="61873">MSLVRSALLLGSIGLVLLSCSEKGGTLEVDSQGPTVQVLYPPYQIGDEFTVSDSVDVYIGAIDNDAVREVSTWYSRPGETTRRPIATTSTVVSRAEIPDSVSQYFDIPASWNIYRTRWRTLNITSGIRPQLFATAEDPSGNSGFSDVVTVFVLNRGQELVPPIADFIVRPPEGEVTIDFTFDAIGPDPDNPLTHDRIDLPSSIQVRWDFNGDFIWDVDWDAEATADQLQIYHYQGPGQYGARLQARNTYVEDLSIIKTVIVTVKPEGGFVDPPASMDGQFVTLKSGRYPRGATDPRGADEDEFPAHQVNLPFDVKILQREVTNAEYVYYLDADSALVTRAGHVKPEVIFDANRIYNNAEGDSAWLYLTLDDSRIFYDLDQQEFRVEPGYDDHPVMGVTWRGARAFAVRYGLRLLTEAEWEAAARGSHPDYRYSFGPEITSGDPTGKKRVNYVGSGDPFEGDRGTTPVMYYDGFPNSEGYETIDTHSDLDGGIGCYDMSGNLAEWCEDWYGLYPTEPIQTNPQGPLDGAFKVVRGGSYLSTALGVRVTSREADHLPDVS</sequence>
<dbReference type="InterPro" id="IPR016187">
    <property type="entry name" value="CTDL_fold"/>
</dbReference>
<dbReference type="InterPro" id="IPR042095">
    <property type="entry name" value="SUMF_sf"/>
</dbReference>
<dbReference type="AlphaFoldDB" id="A0A956RNA5"/>
<dbReference type="InterPro" id="IPR005532">
    <property type="entry name" value="SUMF_dom"/>
</dbReference>
<dbReference type="SUPFAM" id="SSF49299">
    <property type="entry name" value="PKD domain"/>
    <property type="match status" value="1"/>
</dbReference>
<evidence type="ECO:0000259" key="1">
    <source>
        <dbReference type="Pfam" id="PF03781"/>
    </source>
</evidence>
<gene>
    <name evidence="2" type="ORF">KC729_04310</name>
</gene>
<dbReference type="PANTHER" id="PTHR23150:SF19">
    <property type="entry name" value="FORMYLGLYCINE-GENERATING ENZYME"/>
    <property type="match status" value="1"/>
</dbReference>
<evidence type="ECO:0000313" key="2">
    <source>
        <dbReference type="EMBL" id="MCA9726883.1"/>
    </source>
</evidence>
<protein>
    <submittedName>
        <fullName evidence="2">Formylglycine-generating enzyme family protein</fullName>
    </submittedName>
</protein>
<accession>A0A956RNA5</accession>
<reference evidence="2" key="1">
    <citation type="submission" date="2020-04" db="EMBL/GenBank/DDBJ databases">
        <authorList>
            <person name="Zhang T."/>
        </authorList>
    </citation>
    <scope>NUCLEOTIDE SEQUENCE</scope>
    <source>
        <strain evidence="2">HKST-UBA01</strain>
    </source>
</reference>
<organism evidence="2 3">
    <name type="scientific">Eiseniibacteriota bacterium</name>
    <dbReference type="NCBI Taxonomy" id="2212470"/>
    <lineage>
        <taxon>Bacteria</taxon>
        <taxon>Candidatus Eiseniibacteriota</taxon>
    </lineage>
</organism>
<dbReference type="PROSITE" id="PS51257">
    <property type="entry name" value="PROKAR_LIPOPROTEIN"/>
    <property type="match status" value="1"/>
</dbReference>
<dbReference type="InterPro" id="IPR035986">
    <property type="entry name" value="PKD_dom_sf"/>
</dbReference>